<gene>
    <name evidence="2" type="ORF">Agub_g15918</name>
</gene>
<evidence type="ECO:0000313" key="2">
    <source>
        <dbReference type="EMBL" id="GFR53211.1"/>
    </source>
</evidence>
<dbReference type="EMBL" id="BMAR01000104">
    <property type="protein sequence ID" value="GFR53211.1"/>
    <property type="molecule type" value="Genomic_DNA"/>
</dbReference>
<evidence type="ECO:0000256" key="1">
    <source>
        <dbReference type="SAM" id="MobiDB-lite"/>
    </source>
</evidence>
<name>A0AAD3HUA5_9CHLO</name>
<reference evidence="2 3" key="1">
    <citation type="journal article" date="2021" name="Sci. Rep.">
        <title>Genome sequencing of the multicellular alga Astrephomene provides insights into convergent evolution of germ-soma differentiation.</title>
        <authorList>
            <person name="Yamashita S."/>
            <person name="Yamamoto K."/>
            <person name="Matsuzaki R."/>
            <person name="Suzuki S."/>
            <person name="Yamaguchi H."/>
            <person name="Hirooka S."/>
            <person name="Minakuchi Y."/>
            <person name="Miyagishima S."/>
            <person name="Kawachi M."/>
            <person name="Toyoda A."/>
            <person name="Nozaki H."/>
        </authorList>
    </citation>
    <scope>NUCLEOTIDE SEQUENCE [LARGE SCALE GENOMIC DNA]</scope>
    <source>
        <strain evidence="2 3">NIES-4017</strain>
    </source>
</reference>
<dbReference type="AlphaFoldDB" id="A0AAD3HUA5"/>
<evidence type="ECO:0000313" key="3">
    <source>
        <dbReference type="Proteomes" id="UP001054857"/>
    </source>
</evidence>
<organism evidence="2 3">
    <name type="scientific">Astrephomene gubernaculifera</name>
    <dbReference type="NCBI Taxonomy" id="47775"/>
    <lineage>
        <taxon>Eukaryota</taxon>
        <taxon>Viridiplantae</taxon>
        <taxon>Chlorophyta</taxon>
        <taxon>core chlorophytes</taxon>
        <taxon>Chlorophyceae</taxon>
        <taxon>CS clade</taxon>
        <taxon>Chlamydomonadales</taxon>
        <taxon>Astrephomenaceae</taxon>
        <taxon>Astrephomene</taxon>
    </lineage>
</organism>
<feature type="compositionally biased region" description="Low complexity" evidence="1">
    <location>
        <begin position="95"/>
        <end position="126"/>
    </location>
</feature>
<feature type="non-terminal residue" evidence="2">
    <location>
        <position position="239"/>
    </location>
</feature>
<sequence length="239" mass="24625">DGGLQGQGAREGGCGGQQQQVAQEGGCGGQQQQVASGMSVSEGGLEAADGAHDRSEVETGGGVLRGGPIAVKEEEAAQSVSTSRGSNRSGGGPINGVVDLVSSSVSGGDGVPSESSEGTSGNSSGEGPKDEVIDLVSSSVSGEDGVQSESSEGRGGNSGEESEIPSYMIETCIIDGGRIQWEEENGEEVPPPERIGEDGFLYQDLPGGMVVRAIACYKEKDGEIRYIWKLMDREKWWPK</sequence>
<feature type="compositionally biased region" description="Low complexity" evidence="1">
    <location>
        <begin position="17"/>
        <end position="34"/>
    </location>
</feature>
<proteinExistence type="predicted"/>
<feature type="region of interest" description="Disordered" evidence="1">
    <location>
        <begin position="1"/>
        <end position="166"/>
    </location>
</feature>
<feature type="compositionally biased region" description="Gly residues" evidence="1">
    <location>
        <begin position="1"/>
        <end position="16"/>
    </location>
</feature>
<accession>A0AAD3HUA5</accession>
<keyword evidence="3" id="KW-1185">Reference proteome</keyword>
<dbReference type="Proteomes" id="UP001054857">
    <property type="component" value="Unassembled WGS sequence"/>
</dbReference>
<protein>
    <submittedName>
        <fullName evidence="2">Uncharacterized protein</fullName>
    </submittedName>
</protein>
<comment type="caution">
    <text evidence="2">The sequence shown here is derived from an EMBL/GenBank/DDBJ whole genome shotgun (WGS) entry which is preliminary data.</text>
</comment>